<dbReference type="GO" id="GO:0003677">
    <property type="term" value="F:DNA binding"/>
    <property type="evidence" value="ECO:0007669"/>
    <property type="project" value="UniProtKB-KW"/>
</dbReference>
<name>A0A8H4KVI2_9HYPO</name>
<accession>A0A8H4KVI2</accession>
<keyword evidence="7" id="KW-1185">Reference proteome</keyword>
<dbReference type="AlphaFoldDB" id="A0A8H4KVI2"/>
<evidence type="ECO:0000256" key="1">
    <source>
        <dbReference type="ARBA" id="ARBA00023015"/>
    </source>
</evidence>
<keyword evidence="3" id="KW-0804">Transcription</keyword>
<dbReference type="InterPro" id="IPR050675">
    <property type="entry name" value="OAF3"/>
</dbReference>
<protein>
    <submittedName>
        <fullName evidence="6">Alcohol dehydrogenase</fullName>
    </submittedName>
</protein>
<keyword evidence="1" id="KW-0805">Transcription regulation</keyword>
<dbReference type="SUPFAM" id="SSF57701">
    <property type="entry name" value="Zn2/Cys6 DNA-binding domain"/>
    <property type="match status" value="1"/>
</dbReference>
<proteinExistence type="predicted"/>
<keyword evidence="4" id="KW-0539">Nucleus</keyword>
<gene>
    <name evidence="6" type="ORF">FALBO_15292</name>
</gene>
<evidence type="ECO:0000259" key="5">
    <source>
        <dbReference type="PROSITE" id="PS50048"/>
    </source>
</evidence>
<sequence length="996" mass="112088">MADNEAPESIAACSEDEDDIFWQQELIEHSRVMPSWAMGCGYTDDQEQKPTTDTTTYPPQQQGDIVKRFSQAMLKSLTHGGMKYVAVNHHWRQHILPHISEAVKEFTETVDADESASAQMTRALAKMIHVRRFKIATQFHDLISRVGLETDTESGYIDIGDGAPMASMDKPTSPALIAPPSSTETSLDTFVTQALPQHITRLMPSCTQCRRRKQKCSKGRPCTNCLRRVPQTICEYKGKFTNRWSVKGEDDFKALIDRPEFKRLITTVEHLIMQYCGEKMPFIRYKTGLALSSYRHQEQKDTLLQADFNVDWNLASFLINNYEAGIHQKLDKIVAITGSIDTAQLCSVSQYFKRWWPEQSSQLLEALEHQICHSSSGESPPTRFSFDLPRSNTITIDPSLRAIRVSGTENFIASIAQQLAWLAAACQEKKDTLSYAYVGFAVISQSNDCQVPVFDIDVKLETLPETGNTGSCWNSVIGPAVVITGFPLPDRNSHERGLETSVPVMAQLLGLPKAVTFKGGFVFKGRYTALVPVKDLGPSIQWHIVDMYPLKLEWDYIDKLCPDRVVGDLLLDSRSFFGWCPKILEWLATAWYNYESIQYSGACAPSRWAQIDKFQLGFSQWGTVTAEVTLGRKDGYRCQRPDDYETVLEDARSMHIILYDTTHRRATQTNAEDLILHILLHQRNKKNQEGHVNPSHQVNDLEFANPDRRVTPTRTVMVNNAERVFCHRRQFVSSEPQKSLFKNEAKSLYTTIDGLWAQDYVNQKSNSFKMSLDPRPLVHGWEYMDLVTSTRWMPPKSVKMKSTCGRWNEYVRDIRALVFFGANFGDILTPASPRAVCPVFSSVPSDRFFLGIRVDDMERLFTLQGSLKDQAKVSASGLALSGSTDLFNVHEQVEDGQCGPQRLVRFITPGILGGKKCLLPLETDGAIIIGELEDKVLHQPCRQEGDKTTLNQLKQKAIHPNSACGTVHLPAASVPITYRQESQGAGILTASSAAKE</sequence>
<dbReference type="Proteomes" id="UP000554235">
    <property type="component" value="Unassembled WGS sequence"/>
</dbReference>
<dbReference type="PANTHER" id="PTHR31069">
    <property type="entry name" value="OLEATE-ACTIVATED TRANSCRIPTION FACTOR 1-RELATED"/>
    <property type="match status" value="1"/>
</dbReference>
<dbReference type="PROSITE" id="PS00463">
    <property type="entry name" value="ZN2_CY6_FUNGAL_1"/>
    <property type="match status" value="1"/>
</dbReference>
<evidence type="ECO:0000313" key="7">
    <source>
        <dbReference type="Proteomes" id="UP000554235"/>
    </source>
</evidence>
<dbReference type="SMART" id="SM00066">
    <property type="entry name" value="GAL4"/>
    <property type="match status" value="1"/>
</dbReference>
<dbReference type="PROSITE" id="PS50048">
    <property type="entry name" value="ZN2_CY6_FUNGAL_2"/>
    <property type="match status" value="1"/>
</dbReference>
<evidence type="ECO:0000313" key="6">
    <source>
        <dbReference type="EMBL" id="KAF4456957.1"/>
    </source>
</evidence>
<dbReference type="OrthoDB" id="1577640at2759"/>
<evidence type="ECO:0000256" key="3">
    <source>
        <dbReference type="ARBA" id="ARBA00023163"/>
    </source>
</evidence>
<keyword evidence="2" id="KW-0238">DNA-binding</keyword>
<organism evidence="6 7">
    <name type="scientific">Fusarium albosuccineum</name>
    <dbReference type="NCBI Taxonomy" id="1237068"/>
    <lineage>
        <taxon>Eukaryota</taxon>
        <taxon>Fungi</taxon>
        <taxon>Dikarya</taxon>
        <taxon>Ascomycota</taxon>
        <taxon>Pezizomycotina</taxon>
        <taxon>Sordariomycetes</taxon>
        <taxon>Hypocreomycetidae</taxon>
        <taxon>Hypocreales</taxon>
        <taxon>Nectriaceae</taxon>
        <taxon>Fusarium</taxon>
        <taxon>Fusarium decemcellulare species complex</taxon>
    </lineage>
</organism>
<dbReference type="PANTHER" id="PTHR31069:SF32">
    <property type="entry name" value="ARGININE METABOLISM REGULATION PROTEIN II"/>
    <property type="match status" value="1"/>
</dbReference>
<dbReference type="GO" id="GO:0000981">
    <property type="term" value="F:DNA-binding transcription factor activity, RNA polymerase II-specific"/>
    <property type="evidence" value="ECO:0007669"/>
    <property type="project" value="InterPro"/>
</dbReference>
<evidence type="ECO:0000256" key="2">
    <source>
        <dbReference type="ARBA" id="ARBA00023125"/>
    </source>
</evidence>
<evidence type="ECO:0000256" key="4">
    <source>
        <dbReference type="ARBA" id="ARBA00023242"/>
    </source>
</evidence>
<dbReference type="Pfam" id="PF00172">
    <property type="entry name" value="Zn_clus"/>
    <property type="match status" value="1"/>
</dbReference>
<dbReference type="InterPro" id="IPR036864">
    <property type="entry name" value="Zn2-C6_fun-type_DNA-bd_sf"/>
</dbReference>
<dbReference type="CDD" id="cd00067">
    <property type="entry name" value="GAL4"/>
    <property type="match status" value="1"/>
</dbReference>
<feature type="domain" description="Zn(2)-C6 fungal-type" evidence="5">
    <location>
        <begin position="205"/>
        <end position="236"/>
    </location>
</feature>
<dbReference type="Gene3D" id="4.10.240.10">
    <property type="entry name" value="Zn(2)-C6 fungal-type DNA-binding domain"/>
    <property type="match status" value="1"/>
</dbReference>
<dbReference type="GO" id="GO:0008270">
    <property type="term" value="F:zinc ion binding"/>
    <property type="evidence" value="ECO:0007669"/>
    <property type="project" value="InterPro"/>
</dbReference>
<dbReference type="InterPro" id="IPR001138">
    <property type="entry name" value="Zn2Cys6_DnaBD"/>
</dbReference>
<reference evidence="6 7" key="1">
    <citation type="submission" date="2020-01" db="EMBL/GenBank/DDBJ databases">
        <title>Identification and distribution of gene clusters putatively required for synthesis of sphingolipid metabolism inhibitors in phylogenetically diverse species of the filamentous fungus Fusarium.</title>
        <authorList>
            <person name="Kim H.-S."/>
            <person name="Busman M."/>
            <person name="Brown D.W."/>
            <person name="Divon H."/>
            <person name="Uhlig S."/>
            <person name="Proctor R.H."/>
        </authorList>
    </citation>
    <scope>NUCLEOTIDE SEQUENCE [LARGE SCALE GENOMIC DNA]</scope>
    <source>
        <strain evidence="6 7">NRRL 20459</strain>
    </source>
</reference>
<comment type="caution">
    <text evidence="6">The sequence shown here is derived from an EMBL/GenBank/DDBJ whole genome shotgun (WGS) entry which is preliminary data.</text>
</comment>
<dbReference type="EMBL" id="JAADYS010002633">
    <property type="protein sequence ID" value="KAF4456957.1"/>
    <property type="molecule type" value="Genomic_DNA"/>
</dbReference>